<feature type="region of interest" description="Disordered" evidence="1">
    <location>
        <begin position="124"/>
        <end position="160"/>
    </location>
</feature>
<keyword evidence="3" id="KW-1185">Reference proteome</keyword>
<dbReference type="AlphaFoldDB" id="A0A9J6DCL7"/>
<comment type="caution">
    <text evidence="2">The sequence shown here is derived from an EMBL/GenBank/DDBJ whole genome shotgun (WGS) entry which is preliminary data.</text>
</comment>
<name>A0A9J6DCL7_RHIMP</name>
<gene>
    <name evidence="2" type="ORF">HPB51_022819</name>
</gene>
<evidence type="ECO:0000256" key="1">
    <source>
        <dbReference type="SAM" id="MobiDB-lite"/>
    </source>
</evidence>
<feature type="region of interest" description="Disordered" evidence="1">
    <location>
        <begin position="62"/>
        <end position="106"/>
    </location>
</feature>
<protein>
    <submittedName>
        <fullName evidence="2">Uncharacterized protein</fullName>
    </submittedName>
</protein>
<dbReference type="EMBL" id="JABSTU010000010">
    <property type="protein sequence ID" value="KAH8019847.1"/>
    <property type="molecule type" value="Genomic_DNA"/>
</dbReference>
<evidence type="ECO:0000313" key="3">
    <source>
        <dbReference type="Proteomes" id="UP000821866"/>
    </source>
</evidence>
<dbReference type="Proteomes" id="UP000821866">
    <property type="component" value="Chromosome 8"/>
</dbReference>
<sequence>MYTDFRRAAKKPNIAVGDMVHVKKPAVSFKGDLSFSRSRKVVEQRGPASFCLDDGRTWNSSKLSKVPAQAAQPHPVIQTPDVHAHPAQPSSPSPVPCDSGRSAVPLGTPLSAVPSVLCSPCVASQETQQAVSSPPSPQPPSRRELPVRTRRPPRRFMDYV</sequence>
<accession>A0A9J6DCL7</accession>
<reference evidence="2" key="2">
    <citation type="submission" date="2021-09" db="EMBL/GenBank/DDBJ databases">
        <authorList>
            <person name="Jia N."/>
            <person name="Wang J."/>
            <person name="Shi W."/>
            <person name="Du L."/>
            <person name="Sun Y."/>
            <person name="Zhan W."/>
            <person name="Jiang J."/>
            <person name="Wang Q."/>
            <person name="Zhang B."/>
            <person name="Ji P."/>
            <person name="Sakyi L.B."/>
            <person name="Cui X."/>
            <person name="Yuan T."/>
            <person name="Jiang B."/>
            <person name="Yang W."/>
            <person name="Lam T.T.-Y."/>
            <person name="Chang Q."/>
            <person name="Ding S."/>
            <person name="Wang X."/>
            <person name="Zhu J."/>
            <person name="Ruan X."/>
            <person name="Zhao L."/>
            <person name="Wei J."/>
            <person name="Que T."/>
            <person name="Du C."/>
            <person name="Cheng J."/>
            <person name="Dai P."/>
            <person name="Han X."/>
            <person name="Huang E."/>
            <person name="Gao Y."/>
            <person name="Liu J."/>
            <person name="Shao H."/>
            <person name="Ye R."/>
            <person name="Li L."/>
            <person name="Wei W."/>
            <person name="Wang X."/>
            <person name="Wang C."/>
            <person name="Huo Q."/>
            <person name="Li W."/>
            <person name="Guo W."/>
            <person name="Chen H."/>
            <person name="Chen S."/>
            <person name="Zhou L."/>
            <person name="Zhou L."/>
            <person name="Ni X."/>
            <person name="Tian J."/>
            <person name="Zhou Y."/>
            <person name="Sheng Y."/>
            <person name="Liu T."/>
            <person name="Pan Y."/>
            <person name="Xia L."/>
            <person name="Li J."/>
            <person name="Zhao F."/>
            <person name="Cao W."/>
        </authorList>
    </citation>
    <scope>NUCLEOTIDE SEQUENCE</scope>
    <source>
        <strain evidence="2">Rmic-2018</strain>
        <tissue evidence="2">Larvae</tissue>
    </source>
</reference>
<dbReference type="VEuPathDB" id="VectorBase:LOC119165090"/>
<proteinExistence type="predicted"/>
<evidence type="ECO:0000313" key="2">
    <source>
        <dbReference type="EMBL" id="KAH8019847.1"/>
    </source>
</evidence>
<reference evidence="2" key="1">
    <citation type="journal article" date="2020" name="Cell">
        <title>Large-Scale Comparative Analyses of Tick Genomes Elucidate Their Genetic Diversity and Vector Capacities.</title>
        <authorList>
            <consortium name="Tick Genome and Microbiome Consortium (TIGMIC)"/>
            <person name="Jia N."/>
            <person name="Wang J."/>
            <person name="Shi W."/>
            <person name="Du L."/>
            <person name="Sun Y."/>
            <person name="Zhan W."/>
            <person name="Jiang J.F."/>
            <person name="Wang Q."/>
            <person name="Zhang B."/>
            <person name="Ji P."/>
            <person name="Bell-Sakyi L."/>
            <person name="Cui X.M."/>
            <person name="Yuan T.T."/>
            <person name="Jiang B.G."/>
            <person name="Yang W.F."/>
            <person name="Lam T.T."/>
            <person name="Chang Q.C."/>
            <person name="Ding S.J."/>
            <person name="Wang X.J."/>
            <person name="Zhu J.G."/>
            <person name="Ruan X.D."/>
            <person name="Zhao L."/>
            <person name="Wei J.T."/>
            <person name="Ye R.Z."/>
            <person name="Que T.C."/>
            <person name="Du C.H."/>
            <person name="Zhou Y.H."/>
            <person name="Cheng J.X."/>
            <person name="Dai P.F."/>
            <person name="Guo W.B."/>
            <person name="Han X.H."/>
            <person name="Huang E.J."/>
            <person name="Li L.F."/>
            <person name="Wei W."/>
            <person name="Gao Y.C."/>
            <person name="Liu J.Z."/>
            <person name="Shao H.Z."/>
            <person name="Wang X."/>
            <person name="Wang C.C."/>
            <person name="Yang T.C."/>
            <person name="Huo Q.B."/>
            <person name="Li W."/>
            <person name="Chen H.Y."/>
            <person name="Chen S.E."/>
            <person name="Zhou L.G."/>
            <person name="Ni X.B."/>
            <person name="Tian J.H."/>
            <person name="Sheng Y."/>
            <person name="Liu T."/>
            <person name="Pan Y.S."/>
            <person name="Xia L.Y."/>
            <person name="Li J."/>
            <person name="Zhao F."/>
            <person name="Cao W.C."/>
        </authorList>
    </citation>
    <scope>NUCLEOTIDE SEQUENCE</scope>
    <source>
        <strain evidence="2">Rmic-2018</strain>
    </source>
</reference>
<organism evidence="2 3">
    <name type="scientific">Rhipicephalus microplus</name>
    <name type="common">Cattle tick</name>
    <name type="synonym">Boophilus microplus</name>
    <dbReference type="NCBI Taxonomy" id="6941"/>
    <lineage>
        <taxon>Eukaryota</taxon>
        <taxon>Metazoa</taxon>
        <taxon>Ecdysozoa</taxon>
        <taxon>Arthropoda</taxon>
        <taxon>Chelicerata</taxon>
        <taxon>Arachnida</taxon>
        <taxon>Acari</taxon>
        <taxon>Parasitiformes</taxon>
        <taxon>Ixodida</taxon>
        <taxon>Ixodoidea</taxon>
        <taxon>Ixodidae</taxon>
        <taxon>Rhipicephalinae</taxon>
        <taxon>Rhipicephalus</taxon>
        <taxon>Boophilus</taxon>
    </lineage>
</organism>